<evidence type="ECO:0000313" key="3">
    <source>
        <dbReference type="Proteomes" id="UP000724874"/>
    </source>
</evidence>
<proteinExistence type="predicted"/>
<feature type="signal peptide" evidence="1">
    <location>
        <begin position="1"/>
        <end position="24"/>
    </location>
</feature>
<dbReference type="Proteomes" id="UP000724874">
    <property type="component" value="Unassembled WGS sequence"/>
</dbReference>
<accession>A0A9P5NQ89</accession>
<dbReference type="OrthoDB" id="10589738at2759"/>
<keyword evidence="1" id="KW-0732">Signal</keyword>
<sequence>MLSFQKLFFSAVLLVAASGPVAFAAPVLNHGMAMAMASMPEADMTTALFQRDVVIDAVDSMMAEKGFNPFSALKSLVSGVQKVVATVAPKVASIAKAVKPIVDTVAKAASVTPLAPVANVVDDAVDVVSSLPSAREELD</sequence>
<protein>
    <recommendedName>
        <fullName evidence="4">Antifreeze protein</fullName>
    </recommendedName>
</protein>
<evidence type="ECO:0000313" key="2">
    <source>
        <dbReference type="EMBL" id="KAF8901472.1"/>
    </source>
</evidence>
<gene>
    <name evidence="2" type="ORF">CPB84DRAFT_1846763</name>
</gene>
<reference evidence="2" key="1">
    <citation type="submission" date="2020-11" db="EMBL/GenBank/DDBJ databases">
        <authorList>
            <consortium name="DOE Joint Genome Institute"/>
            <person name="Ahrendt S."/>
            <person name="Riley R."/>
            <person name="Andreopoulos W."/>
            <person name="LaButti K."/>
            <person name="Pangilinan J."/>
            <person name="Ruiz-duenas F.J."/>
            <person name="Barrasa J.M."/>
            <person name="Sanchez-Garcia M."/>
            <person name="Camarero S."/>
            <person name="Miyauchi S."/>
            <person name="Serrano A."/>
            <person name="Linde D."/>
            <person name="Babiker R."/>
            <person name="Drula E."/>
            <person name="Ayuso-Fernandez I."/>
            <person name="Pacheco R."/>
            <person name="Padilla G."/>
            <person name="Ferreira P."/>
            <person name="Barriuso J."/>
            <person name="Kellner H."/>
            <person name="Castanera R."/>
            <person name="Alfaro M."/>
            <person name="Ramirez L."/>
            <person name="Pisabarro A.G."/>
            <person name="Kuo A."/>
            <person name="Tritt A."/>
            <person name="Lipzen A."/>
            <person name="He G."/>
            <person name="Yan M."/>
            <person name="Ng V."/>
            <person name="Cullen D."/>
            <person name="Martin F."/>
            <person name="Rosso M.-N."/>
            <person name="Henrissat B."/>
            <person name="Hibbett D."/>
            <person name="Martinez A.T."/>
            <person name="Grigoriev I.V."/>
        </authorList>
    </citation>
    <scope>NUCLEOTIDE SEQUENCE</scope>
    <source>
        <strain evidence="2">AH 44721</strain>
    </source>
</reference>
<feature type="chain" id="PRO_5040114257" description="Antifreeze protein" evidence="1">
    <location>
        <begin position="25"/>
        <end position="139"/>
    </location>
</feature>
<comment type="caution">
    <text evidence="2">The sequence shown here is derived from an EMBL/GenBank/DDBJ whole genome shotgun (WGS) entry which is preliminary data.</text>
</comment>
<name>A0A9P5NQ89_GYMJU</name>
<evidence type="ECO:0008006" key="4">
    <source>
        <dbReference type="Google" id="ProtNLM"/>
    </source>
</evidence>
<keyword evidence="3" id="KW-1185">Reference proteome</keyword>
<dbReference type="AlphaFoldDB" id="A0A9P5NQ89"/>
<organism evidence="2 3">
    <name type="scientific">Gymnopilus junonius</name>
    <name type="common">Spectacular rustgill mushroom</name>
    <name type="synonym">Gymnopilus spectabilis subsp. junonius</name>
    <dbReference type="NCBI Taxonomy" id="109634"/>
    <lineage>
        <taxon>Eukaryota</taxon>
        <taxon>Fungi</taxon>
        <taxon>Dikarya</taxon>
        <taxon>Basidiomycota</taxon>
        <taxon>Agaricomycotina</taxon>
        <taxon>Agaricomycetes</taxon>
        <taxon>Agaricomycetidae</taxon>
        <taxon>Agaricales</taxon>
        <taxon>Agaricineae</taxon>
        <taxon>Hymenogastraceae</taxon>
        <taxon>Gymnopilus</taxon>
    </lineage>
</organism>
<evidence type="ECO:0000256" key="1">
    <source>
        <dbReference type="SAM" id="SignalP"/>
    </source>
</evidence>
<dbReference type="EMBL" id="JADNYJ010000041">
    <property type="protein sequence ID" value="KAF8901472.1"/>
    <property type="molecule type" value="Genomic_DNA"/>
</dbReference>